<sequence>MTLDELLHRASALADTDAEARWEIVVELHRRTDREAFEAACRFARAVGTADRVLGLDILGQIGFAADRPFLEETLPVLIAAGTDDRPDVIAAAVTALGHVGDHRGLPAVLGHARHVSDEVRYAVAVALPAVAGDPPDPRAVAGLIRLSADADPEVRDWATFGLGSQLDADGEDVRDALAARLTDEDGDAAGEALLGLARRGDPRTLAPLLAWLDDDPGNLVVEAAGALGASEALPALLRLKESGWQLRDPLPSVLDTAIEACSPGSAAA</sequence>
<proteinExistence type="predicted"/>
<comment type="caution">
    <text evidence="1">The sequence shown here is derived from an EMBL/GenBank/DDBJ whole genome shotgun (WGS) entry which is preliminary data.</text>
</comment>
<dbReference type="InterPro" id="IPR011989">
    <property type="entry name" value="ARM-like"/>
</dbReference>
<keyword evidence="2" id="KW-1185">Reference proteome</keyword>
<dbReference type="EMBL" id="JBHSIU010000014">
    <property type="protein sequence ID" value="MFC4999069.1"/>
    <property type="molecule type" value="Genomic_DNA"/>
</dbReference>
<reference evidence="2" key="1">
    <citation type="journal article" date="2019" name="Int. J. Syst. Evol. Microbiol.">
        <title>The Global Catalogue of Microorganisms (GCM) 10K type strain sequencing project: providing services to taxonomists for standard genome sequencing and annotation.</title>
        <authorList>
            <consortium name="The Broad Institute Genomics Platform"/>
            <consortium name="The Broad Institute Genome Sequencing Center for Infectious Disease"/>
            <person name="Wu L."/>
            <person name="Ma J."/>
        </authorList>
    </citation>
    <scope>NUCLEOTIDE SEQUENCE [LARGE SCALE GENOMIC DNA]</scope>
    <source>
        <strain evidence="2">CGMCC 4.7152</strain>
    </source>
</reference>
<organism evidence="1 2">
    <name type="scientific">Dactylosporangium cerinum</name>
    <dbReference type="NCBI Taxonomy" id="1434730"/>
    <lineage>
        <taxon>Bacteria</taxon>
        <taxon>Bacillati</taxon>
        <taxon>Actinomycetota</taxon>
        <taxon>Actinomycetes</taxon>
        <taxon>Micromonosporales</taxon>
        <taxon>Micromonosporaceae</taxon>
        <taxon>Dactylosporangium</taxon>
    </lineage>
</organism>
<dbReference type="SUPFAM" id="SSF48371">
    <property type="entry name" value="ARM repeat"/>
    <property type="match status" value="1"/>
</dbReference>
<protein>
    <submittedName>
        <fullName evidence="1">HEAT repeat domain-containing protein</fullName>
    </submittedName>
</protein>
<dbReference type="Proteomes" id="UP001595912">
    <property type="component" value="Unassembled WGS sequence"/>
</dbReference>
<dbReference type="RefSeq" id="WP_380115382.1">
    <property type="nucleotide sequence ID" value="NZ_JBHSIU010000014.1"/>
</dbReference>
<evidence type="ECO:0000313" key="2">
    <source>
        <dbReference type="Proteomes" id="UP001595912"/>
    </source>
</evidence>
<dbReference type="Pfam" id="PF13646">
    <property type="entry name" value="HEAT_2"/>
    <property type="match status" value="1"/>
</dbReference>
<dbReference type="InterPro" id="IPR016024">
    <property type="entry name" value="ARM-type_fold"/>
</dbReference>
<evidence type="ECO:0000313" key="1">
    <source>
        <dbReference type="EMBL" id="MFC4999069.1"/>
    </source>
</evidence>
<dbReference type="Gene3D" id="1.25.10.10">
    <property type="entry name" value="Leucine-rich Repeat Variant"/>
    <property type="match status" value="1"/>
</dbReference>
<accession>A0ABV9VTE6</accession>
<name>A0ABV9VTE6_9ACTN</name>
<gene>
    <name evidence="1" type="ORF">ACFPIJ_14625</name>
</gene>